<dbReference type="GO" id="GO:0005886">
    <property type="term" value="C:plasma membrane"/>
    <property type="evidence" value="ECO:0007669"/>
    <property type="project" value="UniProtKB-SubCell"/>
</dbReference>
<dbReference type="SUPFAM" id="SSF55785">
    <property type="entry name" value="PYP-like sensor domain (PAS domain)"/>
    <property type="match status" value="1"/>
</dbReference>
<dbReference type="PROSITE" id="PS50109">
    <property type="entry name" value="HIS_KIN"/>
    <property type="match status" value="1"/>
</dbReference>
<keyword evidence="6 9" id="KW-0418">Kinase</keyword>
<dbReference type="SMART" id="SM00388">
    <property type="entry name" value="HisKA"/>
    <property type="match status" value="1"/>
</dbReference>
<dbReference type="InterPro" id="IPR036097">
    <property type="entry name" value="HisK_dim/P_sf"/>
</dbReference>
<accession>A0A2W2DVZ7</accession>
<keyword evidence="4" id="KW-0597">Phosphoprotein</keyword>
<keyword evidence="5" id="KW-0808">Transferase</keyword>
<evidence type="ECO:0000256" key="6">
    <source>
        <dbReference type="ARBA" id="ARBA00022777"/>
    </source>
</evidence>
<keyword evidence="10" id="KW-1185">Reference proteome</keyword>
<dbReference type="InterPro" id="IPR003661">
    <property type="entry name" value="HisK_dim/P_dom"/>
</dbReference>
<dbReference type="Proteomes" id="UP000248749">
    <property type="component" value="Unassembled WGS sequence"/>
</dbReference>
<evidence type="ECO:0000313" key="10">
    <source>
        <dbReference type="Proteomes" id="UP000248749"/>
    </source>
</evidence>
<dbReference type="InterPro" id="IPR004358">
    <property type="entry name" value="Sig_transdc_His_kin-like_C"/>
</dbReference>
<proteinExistence type="predicted"/>
<dbReference type="InterPro" id="IPR005467">
    <property type="entry name" value="His_kinase_dom"/>
</dbReference>
<reference evidence="9 10" key="1">
    <citation type="submission" date="2018-01" db="EMBL/GenBank/DDBJ databases">
        <title>Draft genome sequence of Salinispora sp. 13K206.</title>
        <authorList>
            <person name="Sahin N."/>
            <person name="Saygin H."/>
            <person name="Ay H."/>
        </authorList>
    </citation>
    <scope>NUCLEOTIDE SEQUENCE [LARGE SCALE GENOMIC DNA]</scope>
    <source>
        <strain evidence="9 10">13K206</strain>
    </source>
</reference>
<name>A0A2W2DVZ7_9ACTN</name>
<dbReference type="PANTHER" id="PTHR43711">
    <property type="entry name" value="TWO-COMPONENT HISTIDINE KINASE"/>
    <property type="match status" value="1"/>
</dbReference>
<dbReference type="InterPro" id="IPR050736">
    <property type="entry name" value="Sensor_HK_Regulatory"/>
</dbReference>
<dbReference type="InterPro" id="IPR035965">
    <property type="entry name" value="PAS-like_dom_sf"/>
</dbReference>
<evidence type="ECO:0000256" key="7">
    <source>
        <dbReference type="ARBA" id="ARBA00023012"/>
    </source>
</evidence>
<evidence type="ECO:0000313" key="9">
    <source>
        <dbReference type="EMBL" id="PZG01367.1"/>
    </source>
</evidence>
<organism evidence="9 10">
    <name type="scientific">Micromonospora deserti</name>
    <dbReference type="NCBI Taxonomy" id="2070366"/>
    <lineage>
        <taxon>Bacteria</taxon>
        <taxon>Bacillati</taxon>
        <taxon>Actinomycetota</taxon>
        <taxon>Actinomycetes</taxon>
        <taxon>Micromonosporales</taxon>
        <taxon>Micromonosporaceae</taxon>
        <taxon>Micromonospora</taxon>
    </lineage>
</organism>
<dbReference type="PRINTS" id="PR00344">
    <property type="entry name" value="BCTRLSENSOR"/>
</dbReference>
<dbReference type="InterPro" id="IPR003594">
    <property type="entry name" value="HATPase_dom"/>
</dbReference>
<dbReference type="Gene3D" id="3.30.450.20">
    <property type="entry name" value="PAS domain"/>
    <property type="match status" value="1"/>
</dbReference>
<dbReference type="AlphaFoldDB" id="A0A2W2DVZ7"/>
<dbReference type="EMBL" id="POUB01000031">
    <property type="protein sequence ID" value="PZG01367.1"/>
    <property type="molecule type" value="Genomic_DNA"/>
</dbReference>
<dbReference type="SUPFAM" id="SSF47384">
    <property type="entry name" value="Homodimeric domain of signal transducing histidine kinase"/>
    <property type="match status" value="1"/>
</dbReference>
<dbReference type="Pfam" id="PF02518">
    <property type="entry name" value="HATPase_c"/>
    <property type="match status" value="1"/>
</dbReference>
<dbReference type="GO" id="GO:0000155">
    <property type="term" value="F:phosphorelay sensor kinase activity"/>
    <property type="evidence" value="ECO:0007669"/>
    <property type="project" value="InterPro"/>
</dbReference>
<evidence type="ECO:0000256" key="5">
    <source>
        <dbReference type="ARBA" id="ARBA00022679"/>
    </source>
</evidence>
<dbReference type="SUPFAM" id="SSF55874">
    <property type="entry name" value="ATPase domain of HSP90 chaperone/DNA topoisomerase II/histidine kinase"/>
    <property type="match status" value="1"/>
</dbReference>
<evidence type="ECO:0000256" key="1">
    <source>
        <dbReference type="ARBA" id="ARBA00000085"/>
    </source>
</evidence>
<evidence type="ECO:0000256" key="4">
    <source>
        <dbReference type="ARBA" id="ARBA00022553"/>
    </source>
</evidence>
<comment type="subcellular location">
    <subcellularLocation>
        <location evidence="2">Cell membrane</location>
    </subcellularLocation>
</comment>
<dbReference type="CDD" id="cd00082">
    <property type="entry name" value="HisKA"/>
    <property type="match status" value="1"/>
</dbReference>
<dbReference type="InterPro" id="IPR036890">
    <property type="entry name" value="HATPase_C_sf"/>
</dbReference>
<protein>
    <recommendedName>
        <fullName evidence="3">histidine kinase</fullName>
        <ecNumber evidence="3">2.7.13.3</ecNumber>
    </recommendedName>
</protein>
<dbReference type="Gene3D" id="1.10.287.130">
    <property type="match status" value="1"/>
</dbReference>
<evidence type="ECO:0000259" key="8">
    <source>
        <dbReference type="PROSITE" id="PS50109"/>
    </source>
</evidence>
<dbReference type="SMART" id="SM00387">
    <property type="entry name" value="HATPase_c"/>
    <property type="match status" value="1"/>
</dbReference>
<keyword evidence="7" id="KW-0902">Two-component regulatory system</keyword>
<comment type="catalytic activity">
    <reaction evidence="1">
        <text>ATP + protein L-histidine = ADP + protein N-phospho-L-histidine.</text>
        <dbReference type="EC" id="2.7.13.3"/>
    </reaction>
</comment>
<feature type="domain" description="Histidine kinase" evidence="8">
    <location>
        <begin position="270"/>
        <end position="484"/>
    </location>
</feature>
<dbReference type="EC" id="2.7.13.3" evidence="3"/>
<dbReference type="PANTHER" id="PTHR43711:SF1">
    <property type="entry name" value="HISTIDINE KINASE 1"/>
    <property type="match status" value="1"/>
</dbReference>
<evidence type="ECO:0000256" key="3">
    <source>
        <dbReference type="ARBA" id="ARBA00012438"/>
    </source>
</evidence>
<evidence type="ECO:0000256" key="2">
    <source>
        <dbReference type="ARBA" id="ARBA00004236"/>
    </source>
</evidence>
<dbReference type="OrthoDB" id="9757990at2"/>
<comment type="caution">
    <text evidence="9">The sequence shown here is derived from an EMBL/GenBank/DDBJ whole genome shotgun (WGS) entry which is preliminary data.</text>
</comment>
<dbReference type="RefSeq" id="WP_111133500.1">
    <property type="nucleotide sequence ID" value="NZ_POUB01000031.1"/>
</dbReference>
<sequence>MPERTDYPALIAGHTVVIEMINSGDSGLPVLTQLLRVAQSALGAAGMAFVEFAPSGGRVISATGAAEWTVGRPLPLDNQATGCLLAGPRVHQARLDHVTGKLAGELAERGLLRVVVARAEIGGLIVGSLHALYHGDEEPGAEQHGVLGYLASCIAHMYGDQTGLPVHGDGPVVAALADGLAVVDRESYVRLWNPAAAQVTGRPAGQALNQPLPFPLPPPGQVLDHRLPDGRWLRITSGELPGPGVLRVVTFRDITDQQRRDHDRDLFVAVTSHELRTPVTVIKGYADTLTDHWESLTETDRRQAARVIGQRANELARLVDRLLSSAAEAGPGDDPPAPYDLGDALRAAAADLPAELRHRILIHLPADLPKALGHRPSLATVLTELSTNAGKYSPPGSPIEITATADGQTVSFRVSDRGIGIRPEHVERAFDRFWQGESGDRRRYPGAGLGLYLVRRIVERQNGWVSLRPRAGGGTVAEVRLRRG</sequence>
<dbReference type="Pfam" id="PF00512">
    <property type="entry name" value="HisKA"/>
    <property type="match status" value="1"/>
</dbReference>
<dbReference type="Gene3D" id="3.30.565.10">
    <property type="entry name" value="Histidine kinase-like ATPase, C-terminal domain"/>
    <property type="match status" value="1"/>
</dbReference>
<gene>
    <name evidence="9" type="ORF">C1I99_07500</name>
</gene>